<keyword evidence="10" id="KW-1185">Reference proteome</keyword>
<dbReference type="InterPro" id="IPR037185">
    <property type="entry name" value="EmrE-like"/>
</dbReference>
<reference evidence="9 10" key="1">
    <citation type="submission" date="2018-09" db="EMBL/GenBank/DDBJ databases">
        <title>YIM 75000 draft genome.</title>
        <authorList>
            <person name="Tang S."/>
            <person name="Feng Y."/>
        </authorList>
    </citation>
    <scope>NUCLEOTIDE SEQUENCE [LARGE SCALE GENOMIC DNA]</scope>
    <source>
        <strain evidence="9 10">YIM 75000</strain>
    </source>
</reference>
<dbReference type="InterPro" id="IPR050638">
    <property type="entry name" value="AA-Vitamin_Transporters"/>
</dbReference>
<evidence type="ECO:0000256" key="7">
    <source>
        <dbReference type="SAM" id="Phobius"/>
    </source>
</evidence>
<feature type="compositionally biased region" description="Polar residues" evidence="6">
    <location>
        <begin position="309"/>
        <end position="327"/>
    </location>
</feature>
<evidence type="ECO:0000256" key="2">
    <source>
        <dbReference type="ARBA" id="ARBA00007362"/>
    </source>
</evidence>
<evidence type="ECO:0000256" key="1">
    <source>
        <dbReference type="ARBA" id="ARBA00004141"/>
    </source>
</evidence>
<evidence type="ECO:0000256" key="3">
    <source>
        <dbReference type="ARBA" id="ARBA00022692"/>
    </source>
</evidence>
<feature type="transmembrane region" description="Helical" evidence="7">
    <location>
        <begin position="146"/>
        <end position="165"/>
    </location>
</feature>
<keyword evidence="5 7" id="KW-0472">Membrane</keyword>
<dbReference type="AlphaFoldDB" id="A0A3A3ZIZ9"/>
<feature type="transmembrane region" description="Helical" evidence="7">
    <location>
        <begin position="35"/>
        <end position="52"/>
    </location>
</feature>
<evidence type="ECO:0000313" key="9">
    <source>
        <dbReference type="EMBL" id="RJK95462.1"/>
    </source>
</evidence>
<feature type="transmembrane region" description="Helical" evidence="7">
    <location>
        <begin position="177"/>
        <end position="199"/>
    </location>
</feature>
<proteinExistence type="inferred from homology"/>
<evidence type="ECO:0000256" key="6">
    <source>
        <dbReference type="SAM" id="MobiDB-lite"/>
    </source>
</evidence>
<feature type="domain" description="EamA" evidence="8">
    <location>
        <begin position="145"/>
        <end position="280"/>
    </location>
</feature>
<protein>
    <submittedName>
        <fullName evidence="9">EamA family transporter</fullName>
    </submittedName>
</protein>
<feature type="compositionally biased region" description="Low complexity" evidence="6">
    <location>
        <begin position="297"/>
        <end position="306"/>
    </location>
</feature>
<dbReference type="PANTHER" id="PTHR32322:SF2">
    <property type="entry name" value="EAMA DOMAIN-CONTAINING PROTEIN"/>
    <property type="match status" value="1"/>
</dbReference>
<dbReference type="InterPro" id="IPR000620">
    <property type="entry name" value="EamA_dom"/>
</dbReference>
<dbReference type="Proteomes" id="UP000265614">
    <property type="component" value="Unassembled WGS sequence"/>
</dbReference>
<feature type="region of interest" description="Disordered" evidence="6">
    <location>
        <begin position="287"/>
        <end position="359"/>
    </location>
</feature>
<dbReference type="PANTHER" id="PTHR32322">
    <property type="entry name" value="INNER MEMBRANE TRANSPORTER"/>
    <property type="match status" value="1"/>
</dbReference>
<evidence type="ECO:0000259" key="8">
    <source>
        <dbReference type="Pfam" id="PF00892"/>
    </source>
</evidence>
<name>A0A3A3ZIZ9_9ACTN</name>
<feature type="transmembrane region" description="Helical" evidence="7">
    <location>
        <begin position="241"/>
        <end position="261"/>
    </location>
</feature>
<organism evidence="9 10">
    <name type="scientific">Vallicoccus soli</name>
    <dbReference type="NCBI Taxonomy" id="2339232"/>
    <lineage>
        <taxon>Bacteria</taxon>
        <taxon>Bacillati</taxon>
        <taxon>Actinomycetota</taxon>
        <taxon>Actinomycetes</taxon>
        <taxon>Motilibacterales</taxon>
        <taxon>Vallicoccaceae</taxon>
        <taxon>Vallicoccus</taxon>
    </lineage>
</organism>
<dbReference type="SUPFAM" id="SSF103481">
    <property type="entry name" value="Multidrug resistance efflux transporter EmrE"/>
    <property type="match status" value="2"/>
</dbReference>
<feature type="transmembrane region" description="Helical" evidence="7">
    <location>
        <begin position="211"/>
        <end position="234"/>
    </location>
</feature>
<comment type="similarity">
    <text evidence="2">Belongs to the EamA transporter family.</text>
</comment>
<feature type="transmembrane region" description="Helical" evidence="7">
    <location>
        <begin position="90"/>
        <end position="111"/>
    </location>
</feature>
<evidence type="ECO:0000256" key="5">
    <source>
        <dbReference type="ARBA" id="ARBA00023136"/>
    </source>
</evidence>
<sequence>MEGTWRWSAVAAVAPVTWGATYYVTGQALPTGSPLWGAVLRAVPAGLVLLALRRRLPAGSWWWRSAVLGTLNTGAFFALVYVAAQLLPTSVAATVMATSPLLLLLLAWPLLGRRPAALPLAGAGLGLAGVALLVGAGTAAPDPRGVLASVTALLMASLGYVLAARWGRDPALVAPDVLSGTAWQLLAGGLALVPAAAVVEGAPPALDAPAVAGFAFVSLVATALAFSCWFAGLARLDPGTVGLLGLLNPLTGVALGTALAGERLGPAQGVGVLLVLAGVLAGQPAAARYARRRPSRSSRTATGSPPNRRPSTSSAPTGDGASGSTPSVPAGASGRSPSTAPRTATPAAADHACGRQAAG</sequence>
<feature type="domain" description="EamA" evidence="8">
    <location>
        <begin position="7"/>
        <end position="134"/>
    </location>
</feature>
<keyword evidence="4 7" id="KW-1133">Transmembrane helix</keyword>
<comment type="subcellular location">
    <subcellularLocation>
        <location evidence="1">Membrane</location>
        <topology evidence="1">Multi-pass membrane protein</topology>
    </subcellularLocation>
</comment>
<evidence type="ECO:0000313" key="10">
    <source>
        <dbReference type="Proteomes" id="UP000265614"/>
    </source>
</evidence>
<dbReference type="EMBL" id="QZEZ01000005">
    <property type="protein sequence ID" value="RJK95462.1"/>
    <property type="molecule type" value="Genomic_DNA"/>
</dbReference>
<comment type="caution">
    <text evidence="9">The sequence shown here is derived from an EMBL/GenBank/DDBJ whole genome shotgun (WGS) entry which is preliminary data.</text>
</comment>
<dbReference type="OrthoDB" id="5430053at2"/>
<evidence type="ECO:0000256" key="4">
    <source>
        <dbReference type="ARBA" id="ARBA00022989"/>
    </source>
</evidence>
<gene>
    <name evidence="9" type="ORF">D5H78_12515</name>
</gene>
<feature type="transmembrane region" description="Helical" evidence="7">
    <location>
        <begin position="61"/>
        <end position="84"/>
    </location>
</feature>
<dbReference type="Pfam" id="PF00892">
    <property type="entry name" value="EamA"/>
    <property type="match status" value="2"/>
</dbReference>
<accession>A0A3A3ZIZ9</accession>
<keyword evidence="3 7" id="KW-0812">Transmembrane</keyword>
<dbReference type="GO" id="GO:0016020">
    <property type="term" value="C:membrane"/>
    <property type="evidence" value="ECO:0007669"/>
    <property type="project" value="UniProtKB-SubCell"/>
</dbReference>
<feature type="compositionally biased region" description="Low complexity" evidence="6">
    <location>
        <begin position="335"/>
        <end position="349"/>
    </location>
</feature>
<feature type="transmembrane region" description="Helical" evidence="7">
    <location>
        <begin position="118"/>
        <end position="140"/>
    </location>
</feature>
<dbReference type="RefSeq" id="WP_119950815.1">
    <property type="nucleotide sequence ID" value="NZ_QZEZ01000005.1"/>
</dbReference>
<feature type="transmembrane region" description="Helical" evidence="7">
    <location>
        <begin position="267"/>
        <end position="290"/>
    </location>
</feature>